<dbReference type="CDD" id="cd13671">
    <property type="entry name" value="PBP2_TRAP_SBP_like_3"/>
    <property type="match status" value="1"/>
</dbReference>
<dbReference type="GO" id="GO:0030246">
    <property type="term" value="F:carbohydrate binding"/>
    <property type="evidence" value="ECO:0007669"/>
    <property type="project" value="TreeGrafter"/>
</dbReference>
<dbReference type="PIRSF" id="PIRSF006470">
    <property type="entry name" value="DctB"/>
    <property type="match status" value="1"/>
</dbReference>
<evidence type="ECO:0000313" key="4">
    <source>
        <dbReference type="Proteomes" id="UP000184206"/>
    </source>
</evidence>
<dbReference type="GO" id="GO:0030288">
    <property type="term" value="C:outer membrane-bounded periplasmic space"/>
    <property type="evidence" value="ECO:0007669"/>
    <property type="project" value="InterPro"/>
</dbReference>
<keyword evidence="4" id="KW-1185">Reference proteome</keyword>
<reference evidence="3 4" key="1">
    <citation type="submission" date="2016-11" db="EMBL/GenBank/DDBJ databases">
        <authorList>
            <person name="Jaros S."/>
            <person name="Januszkiewicz K."/>
            <person name="Wedrychowicz H."/>
        </authorList>
    </citation>
    <scope>NUCLEOTIDE SEQUENCE [LARGE SCALE GENOMIC DNA]</scope>
    <source>
        <strain evidence="3 4">DSM 16010</strain>
    </source>
</reference>
<dbReference type="InterPro" id="IPR018389">
    <property type="entry name" value="DctP_fam"/>
</dbReference>
<evidence type="ECO:0000256" key="2">
    <source>
        <dbReference type="SAM" id="SignalP"/>
    </source>
</evidence>
<dbReference type="InterPro" id="IPR038404">
    <property type="entry name" value="TRAP_DctP_sf"/>
</dbReference>
<gene>
    <name evidence="3" type="ORF">SAMN02745189_00951</name>
</gene>
<dbReference type="PANTHER" id="PTHR33376:SF2">
    <property type="entry name" value="DICARBOXYLATE-BINDING PERIPLASMIC PROTEIN"/>
    <property type="match status" value="1"/>
</dbReference>
<dbReference type="AlphaFoldDB" id="A0A1M7D0Q9"/>
<protein>
    <submittedName>
        <fullName evidence="3">Tripartite ATP-independent transporter solute receptor, DctP family</fullName>
    </submittedName>
</protein>
<keyword evidence="3" id="KW-0675">Receptor</keyword>
<dbReference type="PROSITE" id="PS51257">
    <property type="entry name" value="PROKAR_LIPOPROTEIN"/>
    <property type="match status" value="1"/>
</dbReference>
<dbReference type="NCBIfam" id="TIGR00787">
    <property type="entry name" value="dctP"/>
    <property type="match status" value="1"/>
</dbReference>
<evidence type="ECO:0000256" key="1">
    <source>
        <dbReference type="ARBA" id="ARBA00022729"/>
    </source>
</evidence>
<dbReference type="Pfam" id="PF03480">
    <property type="entry name" value="DctP"/>
    <property type="match status" value="1"/>
</dbReference>
<proteinExistence type="predicted"/>
<keyword evidence="1 2" id="KW-0732">Signal</keyword>
<dbReference type="NCBIfam" id="NF037995">
    <property type="entry name" value="TRAP_S1"/>
    <property type="match status" value="1"/>
</dbReference>
<dbReference type="Proteomes" id="UP000184206">
    <property type="component" value="Unassembled WGS sequence"/>
</dbReference>
<organism evidence="3 4">
    <name type="scientific">Lacicoccus alkaliphilus DSM 16010</name>
    <dbReference type="NCBI Taxonomy" id="1123231"/>
    <lineage>
        <taxon>Bacteria</taxon>
        <taxon>Bacillati</taxon>
        <taxon>Bacillota</taxon>
        <taxon>Bacilli</taxon>
        <taxon>Bacillales</taxon>
        <taxon>Salinicoccaceae</taxon>
        <taxon>Lacicoccus</taxon>
    </lineage>
</organism>
<dbReference type="EMBL" id="FRCF01000002">
    <property type="protein sequence ID" value="SHL73112.1"/>
    <property type="molecule type" value="Genomic_DNA"/>
</dbReference>
<dbReference type="GO" id="GO:0055085">
    <property type="term" value="P:transmembrane transport"/>
    <property type="evidence" value="ECO:0007669"/>
    <property type="project" value="InterPro"/>
</dbReference>
<dbReference type="OrthoDB" id="2087at2"/>
<dbReference type="STRING" id="1123231.SAMN02745189_00951"/>
<dbReference type="PANTHER" id="PTHR33376">
    <property type="match status" value="1"/>
</dbReference>
<dbReference type="InterPro" id="IPR004682">
    <property type="entry name" value="TRAP_DctP"/>
</dbReference>
<feature type="signal peptide" evidence="2">
    <location>
        <begin position="1"/>
        <end position="24"/>
    </location>
</feature>
<dbReference type="SUPFAM" id="SSF53850">
    <property type="entry name" value="Periplasmic binding protein-like II"/>
    <property type="match status" value="1"/>
</dbReference>
<feature type="chain" id="PRO_5012861862" evidence="2">
    <location>
        <begin position="25"/>
        <end position="335"/>
    </location>
</feature>
<sequence length="335" mass="37494">MMRYYIVFVSVFILFLGACTDSTAGDADRHDITLAHNHATDHPVHASLEHFKEEVETNSDGDMQVTIYANEQLGSEREVIELTQTGAVDATKVSAAALESFRPEYSIFNLPYLFESEDEFKEKMNDPEIANVLYQSSEDIGFVGLTYFDAGMRSLYTADRVVESTDDMAGLKVRVQPSAASVNMIEALGGTATPMGYGEVYTALQSGIIDAAENNLTSLVSSRHGEVADYWIYTEHTVVPDMFIMNKALLDEMSDEHREIIYDASDSANEFHEVVWAEATREAEDVAQNEMGVEFREVDKSSFIEASQPLHEEMKQDETMAPIYEMFRGEDDEAN</sequence>
<accession>A0A1M7D0Q9</accession>
<dbReference type="RefSeq" id="WP_072708807.1">
    <property type="nucleotide sequence ID" value="NZ_FRCF01000002.1"/>
</dbReference>
<evidence type="ECO:0000313" key="3">
    <source>
        <dbReference type="EMBL" id="SHL73112.1"/>
    </source>
</evidence>
<name>A0A1M7D0Q9_9BACL</name>
<dbReference type="Gene3D" id="3.40.190.170">
    <property type="entry name" value="Bacterial extracellular solute-binding protein, family 7"/>
    <property type="match status" value="1"/>
</dbReference>